<dbReference type="Proteomes" id="UP001175261">
    <property type="component" value="Unassembled WGS sequence"/>
</dbReference>
<dbReference type="GO" id="GO:0005634">
    <property type="term" value="C:nucleus"/>
    <property type="evidence" value="ECO:0007669"/>
    <property type="project" value="TreeGrafter"/>
</dbReference>
<comment type="caution">
    <text evidence="3">The sequence shown here is derived from an EMBL/GenBank/DDBJ whole genome shotgun (WGS) entry which is preliminary data.</text>
</comment>
<name>A0AA39GBX4_SARSR</name>
<evidence type="ECO:0000256" key="1">
    <source>
        <dbReference type="SAM" id="MobiDB-lite"/>
    </source>
</evidence>
<dbReference type="GO" id="GO:0008237">
    <property type="term" value="F:metallopeptidase activity"/>
    <property type="evidence" value="ECO:0007669"/>
    <property type="project" value="TreeGrafter"/>
</dbReference>
<dbReference type="EMBL" id="JAPDFR010000008">
    <property type="protein sequence ID" value="KAK0384149.1"/>
    <property type="molecule type" value="Genomic_DNA"/>
</dbReference>
<dbReference type="PROSITE" id="PS51397">
    <property type="entry name" value="WLM"/>
    <property type="match status" value="1"/>
</dbReference>
<proteinExistence type="predicted"/>
<reference evidence="3" key="1">
    <citation type="submission" date="2022-10" db="EMBL/GenBank/DDBJ databases">
        <title>Determination and structural analysis of whole genome sequence of Sarocladium strictum F4-1.</title>
        <authorList>
            <person name="Hu L."/>
            <person name="Jiang Y."/>
        </authorList>
    </citation>
    <scope>NUCLEOTIDE SEQUENCE</scope>
    <source>
        <strain evidence="3">F4-1</strain>
    </source>
</reference>
<dbReference type="PANTHER" id="PTHR46622">
    <property type="entry name" value="DNA-DEPENDENT METALLOPROTEASE WSS1"/>
    <property type="match status" value="1"/>
</dbReference>
<organism evidence="3 4">
    <name type="scientific">Sarocladium strictum</name>
    <name type="common">Black bundle disease fungus</name>
    <name type="synonym">Acremonium strictum</name>
    <dbReference type="NCBI Taxonomy" id="5046"/>
    <lineage>
        <taxon>Eukaryota</taxon>
        <taxon>Fungi</taxon>
        <taxon>Dikarya</taxon>
        <taxon>Ascomycota</taxon>
        <taxon>Pezizomycotina</taxon>
        <taxon>Sordariomycetes</taxon>
        <taxon>Hypocreomycetidae</taxon>
        <taxon>Hypocreales</taxon>
        <taxon>Sarocladiaceae</taxon>
        <taxon>Sarocladium</taxon>
    </lineage>
</organism>
<feature type="compositionally biased region" description="Basic and acidic residues" evidence="1">
    <location>
        <begin position="194"/>
        <end position="208"/>
    </location>
</feature>
<evidence type="ECO:0000313" key="3">
    <source>
        <dbReference type="EMBL" id="KAK0384149.1"/>
    </source>
</evidence>
<feature type="compositionally biased region" description="Polar residues" evidence="1">
    <location>
        <begin position="331"/>
        <end position="353"/>
    </location>
</feature>
<feature type="region of interest" description="Disordered" evidence="1">
    <location>
        <begin position="559"/>
        <end position="592"/>
    </location>
</feature>
<dbReference type="InterPro" id="IPR013536">
    <property type="entry name" value="WLM_dom"/>
</dbReference>
<feature type="region of interest" description="Disordered" evidence="1">
    <location>
        <begin position="145"/>
        <end position="436"/>
    </location>
</feature>
<feature type="compositionally biased region" description="Low complexity" evidence="1">
    <location>
        <begin position="281"/>
        <end position="291"/>
    </location>
</feature>
<accession>A0AA39GBX4</accession>
<protein>
    <recommendedName>
        <fullName evidence="2">WLM domain-containing protein</fullName>
    </recommendedName>
</protein>
<dbReference type="InterPro" id="IPR053000">
    <property type="entry name" value="WSS1-like_metalloprotease"/>
</dbReference>
<dbReference type="GO" id="GO:0006281">
    <property type="term" value="P:DNA repair"/>
    <property type="evidence" value="ECO:0007669"/>
    <property type="project" value="TreeGrafter"/>
</dbReference>
<gene>
    <name evidence="3" type="ORF">NLU13_8238</name>
</gene>
<dbReference type="AlphaFoldDB" id="A0AA39GBX4"/>
<evidence type="ECO:0000259" key="2">
    <source>
        <dbReference type="PROSITE" id="PS51397"/>
    </source>
</evidence>
<feature type="compositionally biased region" description="Gly residues" evidence="1">
    <location>
        <begin position="563"/>
        <end position="572"/>
    </location>
</feature>
<keyword evidence="4" id="KW-1185">Reference proteome</keyword>
<evidence type="ECO:0000313" key="4">
    <source>
        <dbReference type="Proteomes" id="UP001175261"/>
    </source>
</evidence>
<feature type="compositionally biased region" description="Low complexity" evidence="1">
    <location>
        <begin position="238"/>
        <end position="253"/>
    </location>
</feature>
<dbReference type="Pfam" id="PF08325">
    <property type="entry name" value="WLM"/>
    <property type="match status" value="1"/>
</dbReference>
<dbReference type="PANTHER" id="PTHR46622:SF1">
    <property type="entry name" value="DNA-DEPENDENT METALLOPROTEASE WSS1"/>
    <property type="match status" value="1"/>
</dbReference>
<feature type="domain" description="WLM" evidence="2">
    <location>
        <begin position="2"/>
        <end position="165"/>
    </location>
</feature>
<feature type="compositionally biased region" description="Polar residues" evidence="1">
    <location>
        <begin position="299"/>
        <end position="312"/>
    </location>
</feature>
<sequence length="592" mass="64911">MASATSREPGIYEVRALQQLAYAEAAEDYLRDIAEAVTPIMSRRGWELELLEEFYPEDDKTLGSLREDGRVICLRLRAVHDHKAFNPFGLMVDAMLHELAHTLHGQHGSKLQDLWDELRYEYLGDHTFRGNDHISALPDPLGVASVAGPRSGVQPSHGEISSRAASSITRENSKGKANAGSSSHRADLPSASTRHSDRGPMSRAETFRGRPPSSYRPPQSARDRSRPRVSVSCDAGHSQQQVQVRPPSVLPPSMRGASVDGEYHRQGERQQAASRPPSVLPPSMRHPSARAPSRRRGTETPNRTPSMQNPHTAQGCPPSSYRPPVRGRVSAGSNGSYQVPSRNEPSTSRTVRQPPSVHPLAPSAAPPQNARPADSRSGSIRSWAESVPACSARPPSSPDMPLIRLPSHHPTSRPCSCAPSRTESRSRSARAKSARTLSELVPPQHRYYERAHQHRAETWHFRQISEARGREVAERAARENEAAHRVMHQSFIHENAMSERATYQRRMAERAASRRRSAPPQIVAMQQVQMGMGAMSLNVNQSVVVTGGSGRMPCSVSMSGGSVIYGGQGGGRRTLRRSERRRASSSTSGDSS</sequence>